<dbReference type="Proteomes" id="UP000309997">
    <property type="component" value="Unassembled WGS sequence"/>
</dbReference>
<sequence>MEMRQQRMRETRSKSGRKQIDTPLKAFPQTFKDCRRDPSSSAEGACAQLALKKPDQASSKKWRALVL</sequence>
<protein>
    <submittedName>
        <fullName evidence="1">Uncharacterized protein</fullName>
    </submittedName>
</protein>
<name>A0ACC4AZF1_POPAL</name>
<gene>
    <name evidence="1" type="ORF">D5086_025375</name>
</gene>
<accession>A0ACC4AZF1</accession>
<evidence type="ECO:0000313" key="1">
    <source>
        <dbReference type="EMBL" id="KAL3571471.1"/>
    </source>
</evidence>
<organism evidence="1 2">
    <name type="scientific">Populus alba</name>
    <name type="common">White poplar</name>
    <dbReference type="NCBI Taxonomy" id="43335"/>
    <lineage>
        <taxon>Eukaryota</taxon>
        <taxon>Viridiplantae</taxon>
        <taxon>Streptophyta</taxon>
        <taxon>Embryophyta</taxon>
        <taxon>Tracheophyta</taxon>
        <taxon>Spermatophyta</taxon>
        <taxon>Magnoliopsida</taxon>
        <taxon>eudicotyledons</taxon>
        <taxon>Gunneridae</taxon>
        <taxon>Pentapetalae</taxon>
        <taxon>rosids</taxon>
        <taxon>fabids</taxon>
        <taxon>Malpighiales</taxon>
        <taxon>Salicaceae</taxon>
        <taxon>Saliceae</taxon>
        <taxon>Populus</taxon>
    </lineage>
</organism>
<reference evidence="1 2" key="1">
    <citation type="journal article" date="2024" name="Plant Biotechnol. J.">
        <title>Genome and CRISPR/Cas9 system of a widespread forest tree (Populus alba) in the world.</title>
        <authorList>
            <person name="Liu Y.J."/>
            <person name="Jiang P.F."/>
            <person name="Han X.M."/>
            <person name="Li X.Y."/>
            <person name="Wang H.M."/>
            <person name="Wang Y.J."/>
            <person name="Wang X.X."/>
            <person name="Zeng Q.Y."/>
        </authorList>
    </citation>
    <scope>NUCLEOTIDE SEQUENCE [LARGE SCALE GENOMIC DNA]</scope>
    <source>
        <strain evidence="2">cv. PAL-ZL1</strain>
    </source>
</reference>
<proteinExistence type="predicted"/>
<dbReference type="EMBL" id="RCHU02000014">
    <property type="protein sequence ID" value="KAL3571471.1"/>
    <property type="molecule type" value="Genomic_DNA"/>
</dbReference>
<comment type="caution">
    <text evidence="1">The sequence shown here is derived from an EMBL/GenBank/DDBJ whole genome shotgun (WGS) entry which is preliminary data.</text>
</comment>
<evidence type="ECO:0000313" key="2">
    <source>
        <dbReference type="Proteomes" id="UP000309997"/>
    </source>
</evidence>
<keyword evidence="2" id="KW-1185">Reference proteome</keyword>